<evidence type="ECO:0000256" key="7">
    <source>
        <dbReference type="RuleBase" id="RU363032"/>
    </source>
</evidence>
<dbReference type="eggNOG" id="COG0600">
    <property type="taxonomic scope" value="Bacteria"/>
</dbReference>
<proteinExistence type="inferred from homology"/>
<protein>
    <submittedName>
        <fullName evidence="9">Hydroxymethylpyrimidine transport system permease protein</fullName>
    </submittedName>
</protein>
<dbReference type="Pfam" id="PF00528">
    <property type="entry name" value="BPD_transp_1"/>
    <property type="match status" value="1"/>
</dbReference>
<dbReference type="PROSITE" id="PS50928">
    <property type="entry name" value="ABC_TM1"/>
    <property type="match status" value="1"/>
</dbReference>
<evidence type="ECO:0000259" key="8">
    <source>
        <dbReference type="PROSITE" id="PS50928"/>
    </source>
</evidence>
<dbReference type="HOGENOM" id="CLU_046113_2_1_5"/>
<keyword evidence="9" id="KW-0614">Plasmid</keyword>
<dbReference type="GeneID" id="24260738"/>
<dbReference type="PANTHER" id="PTHR30151:SF41">
    <property type="entry name" value="ABC TRANSPORTER PERMEASE PROTEIN"/>
    <property type="match status" value="1"/>
</dbReference>
<dbReference type="GO" id="GO:0005886">
    <property type="term" value="C:plasma membrane"/>
    <property type="evidence" value="ECO:0007669"/>
    <property type="project" value="UniProtKB-SubCell"/>
</dbReference>
<dbReference type="GO" id="GO:0055085">
    <property type="term" value="P:transmembrane transport"/>
    <property type="evidence" value="ECO:0007669"/>
    <property type="project" value="InterPro"/>
</dbReference>
<dbReference type="EMBL" id="HG938354">
    <property type="protein sequence ID" value="CDN51406.1"/>
    <property type="molecule type" value="Genomic_DNA"/>
</dbReference>
<evidence type="ECO:0000313" key="9">
    <source>
        <dbReference type="EMBL" id="CDN51406.1"/>
    </source>
</evidence>
<dbReference type="PATRIC" id="fig|1028800.3.peg.5356"/>
<dbReference type="OrthoDB" id="9801163at2"/>
<evidence type="ECO:0000256" key="4">
    <source>
        <dbReference type="ARBA" id="ARBA00022692"/>
    </source>
</evidence>
<sequence>MSLSGLSGASLSAVKAGRFVSILKSLIRIAAFLLMVELIVVALGIRPYYLPRPSAIAAAFLATPQAYLLSMWRTLLETLIGFLAGSLFGVAMGVLFHRWTILRELFFPLFVVSQTIPVIAFGAVVVLWFGNTLLAKAVISFYISFLPVTVNAILGFATVDPRQVALLRSFGAKEGQILRRLYLPAALPQIFVALKLASSLSLIGAIVGEWFGDTTGLGVLLLQAMYNENVVGIWVTIVASACLGIGLYAAVSEAERRIVFWGAEQ</sequence>
<dbReference type="SUPFAM" id="SSF161098">
    <property type="entry name" value="MetI-like"/>
    <property type="match status" value="1"/>
</dbReference>
<keyword evidence="4 7" id="KW-0812">Transmembrane</keyword>
<dbReference type="RefSeq" id="WP_041364854.1">
    <property type="nucleotide sequence ID" value="NZ_HG938354.1"/>
</dbReference>
<feature type="transmembrane region" description="Helical" evidence="7">
    <location>
        <begin position="141"/>
        <end position="160"/>
    </location>
</feature>
<evidence type="ECO:0000256" key="2">
    <source>
        <dbReference type="ARBA" id="ARBA00022448"/>
    </source>
</evidence>
<evidence type="ECO:0000256" key="6">
    <source>
        <dbReference type="ARBA" id="ARBA00023136"/>
    </source>
</evidence>
<dbReference type="AlphaFoldDB" id="A0A068T039"/>
<dbReference type="CDD" id="cd06261">
    <property type="entry name" value="TM_PBP2"/>
    <property type="match status" value="1"/>
</dbReference>
<comment type="similarity">
    <text evidence="7">Belongs to the binding-protein-dependent transport system permease family.</text>
</comment>
<feature type="transmembrane region" description="Helical" evidence="7">
    <location>
        <begin position="181"/>
        <end position="211"/>
    </location>
</feature>
<dbReference type="Gene3D" id="1.10.3720.10">
    <property type="entry name" value="MetI-like"/>
    <property type="match status" value="1"/>
</dbReference>
<name>A0A068T039_NEOGA</name>
<keyword evidence="10" id="KW-1185">Reference proteome</keyword>
<gene>
    <name evidence="9" type="ORF">RG540_PA07300</name>
</gene>
<feature type="transmembrane region" description="Helical" evidence="7">
    <location>
        <begin position="105"/>
        <end position="129"/>
    </location>
</feature>
<dbReference type="PANTHER" id="PTHR30151">
    <property type="entry name" value="ALKANE SULFONATE ABC TRANSPORTER-RELATED, MEMBRANE SUBUNIT"/>
    <property type="match status" value="1"/>
</dbReference>
<keyword evidence="5 7" id="KW-1133">Transmembrane helix</keyword>
<feature type="transmembrane region" description="Helical" evidence="7">
    <location>
        <begin position="55"/>
        <end position="72"/>
    </location>
</feature>
<keyword evidence="3" id="KW-1003">Cell membrane</keyword>
<accession>A0A068T039</accession>
<organism evidence="9 10">
    <name type="scientific">Neorhizobium galegae bv. orientalis str. HAMBI 540</name>
    <dbReference type="NCBI Taxonomy" id="1028800"/>
    <lineage>
        <taxon>Bacteria</taxon>
        <taxon>Pseudomonadati</taxon>
        <taxon>Pseudomonadota</taxon>
        <taxon>Alphaproteobacteria</taxon>
        <taxon>Hyphomicrobiales</taxon>
        <taxon>Rhizobiaceae</taxon>
        <taxon>Rhizobium/Agrobacterium group</taxon>
        <taxon>Neorhizobium</taxon>
    </lineage>
</organism>
<reference evidence="10" key="1">
    <citation type="journal article" date="2014" name="BMC Genomics">
        <title>Genome sequencing of two Neorhizobium galegae strains reveals a noeT gene responsible for the unusual acetylation of the nodulation factors.</title>
        <authorList>
            <person name="Osterman J."/>
            <person name="Marsh J."/>
            <person name="Laine P.K."/>
            <person name="Zeng Z."/>
            <person name="Alatalo E."/>
            <person name="Sullivan J.T."/>
            <person name="Young J.P."/>
            <person name="Thomas-Oates J."/>
            <person name="Paulin L."/>
            <person name="Lindstrom K."/>
        </authorList>
    </citation>
    <scope>NUCLEOTIDE SEQUENCE [LARGE SCALE GENOMIC DNA]</scope>
    <source>
        <strain evidence="10">HAMBI 540</strain>
    </source>
</reference>
<comment type="subcellular location">
    <subcellularLocation>
        <location evidence="1 7">Cell membrane</location>
        <topology evidence="1 7">Multi-pass membrane protein</topology>
    </subcellularLocation>
</comment>
<keyword evidence="2 7" id="KW-0813">Transport</keyword>
<evidence type="ECO:0000256" key="3">
    <source>
        <dbReference type="ARBA" id="ARBA00022475"/>
    </source>
</evidence>
<evidence type="ECO:0000256" key="5">
    <source>
        <dbReference type="ARBA" id="ARBA00022989"/>
    </source>
</evidence>
<geneLocation type="plasmid" evidence="10">
    <name>II</name>
</geneLocation>
<keyword evidence="6 7" id="KW-0472">Membrane</keyword>
<dbReference type="KEGG" id="ngg:RG540_PA07300"/>
<evidence type="ECO:0000313" key="10">
    <source>
        <dbReference type="Proteomes" id="UP000028181"/>
    </source>
</evidence>
<feature type="transmembrane region" description="Helical" evidence="7">
    <location>
        <begin position="231"/>
        <end position="251"/>
    </location>
</feature>
<dbReference type="Proteomes" id="UP000028181">
    <property type="component" value="Plasmid pHAMBI540a"/>
</dbReference>
<dbReference type="InterPro" id="IPR035906">
    <property type="entry name" value="MetI-like_sf"/>
</dbReference>
<feature type="transmembrane region" description="Helical" evidence="7">
    <location>
        <begin position="26"/>
        <end position="43"/>
    </location>
</feature>
<evidence type="ECO:0000256" key="1">
    <source>
        <dbReference type="ARBA" id="ARBA00004651"/>
    </source>
</evidence>
<feature type="transmembrane region" description="Helical" evidence="7">
    <location>
        <begin position="78"/>
        <end position="96"/>
    </location>
</feature>
<dbReference type="InterPro" id="IPR000515">
    <property type="entry name" value="MetI-like"/>
</dbReference>
<feature type="domain" description="ABC transmembrane type-1" evidence="8">
    <location>
        <begin position="71"/>
        <end position="249"/>
    </location>
</feature>